<feature type="transmembrane region" description="Helical" evidence="1">
    <location>
        <begin position="56"/>
        <end position="76"/>
    </location>
</feature>
<accession>A0A2T3KWK5</accession>
<evidence type="ECO:0000313" key="2">
    <source>
        <dbReference type="EMBL" id="PSV11771.1"/>
    </source>
</evidence>
<proteinExistence type="predicted"/>
<sequence>MKRIENKVGFFVACIALVYVVVSIGYSSNAAWFEMPLEAVNGIAFSFGYFFRLHAVWAYVCSGVFFITLFAVSFWLGKVLTRWIRNHR</sequence>
<gene>
    <name evidence="2" type="ORF">C0W93_07745</name>
</gene>
<feature type="transmembrane region" description="Helical" evidence="1">
    <location>
        <begin position="7"/>
        <end position="26"/>
    </location>
</feature>
<reference evidence="2 3" key="1">
    <citation type="submission" date="2018-03" db="EMBL/GenBank/DDBJ databases">
        <title>Whole genome sequencing of Histamine producing bacteria.</title>
        <authorList>
            <person name="Butler K."/>
        </authorList>
    </citation>
    <scope>NUCLEOTIDE SEQUENCE [LARGE SCALE GENOMIC DNA]</scope>
    <source>
        <strain evidence="2 3">Res.4.1</strain>
    </source>
</reference>
<dbReference type="Proteomes" id="UP000240530">
    <property type="component" value="Unassembled WGS sequence"/>
</dbReference>
<dbReference type="GeneID" id="99743362"/>
<organism evidence="2 3">
    <name type="scientific">Photobacterium leiognathi subsp. mandapamensis</name>
    <name type="common">Photobacterium mandapamensis</name>
    <dbReference type="NCBI Taxonomy" id="48408"/>
    <lineage>
        <taxon>Bacteria</taxon>
        <taxon>Pseudomonadati</taxon>
        <taxon>Pseudomonadota</taxon>
        <taxon>Gammaproteobacteria</taxon>
        <taxon>Vibrionales</taxon>
        <taxon>Vibrionaceae</taxon>
        <taxon>Photobacterium</taxon>
    </lineage>
</organism>
<evidence type="ECO:0000313" key="3">
    <source>
        <dbReference type="Proteomes" id="UP000240530"/>
    </source>
</evidence>
<evidence type="ECO:0000256" key="1">
    <source>
        <dbReference type="SAM" id="Phobius"/>
    </source>
</evidence>
<keyword evidence="1" id="KW-1133">Transmembrane helix</keyword>
<keyword evidence="1" id="KW-0812">Transmembrane</keyword>
<dbReference type="EMBL" id="PYNS01000005">
    <property type="protein sequence ID" value="PSV11771.1"/>
    <property type="molecule type" value="Genomic_DNA"/>
</dbReference>
<dbReference type="AlphaFoldDB" id="A0A2T3KWK5"/>
<dbReference type="RefSeq" id="WP_008988952.1">
    <property type="nucleotide sequence ID" value="NZ_CP131585.1"/>
</dbReference>
<protein>
    <submittedName>
        <fullName evidence="2">Uncharacterized protein</fullName>
    </submittedName>
</protein>
<name>A0A2T3KWK5_PHOLD</name>
<comment type="caution">
    <text evidence="2">The sequence shown here is derived from an EMBL/GenBank/DDBJ whole genome shotgun (WGS) entry which is preliminary data.</text>
</comment>
<keyword evidence="1" id="KW-0472">Membrane</keyword>